<keyword evidence="2" id="KW-1185">Reference proteome</keyword>
<comment type="caution">
    <text evidence="1">The sequence shown here is derived from an EMBL/GenBank/DDBJ whole genome shotgun (WGS) entry which is preliminary data.</text>
</comment>
<reference evidence="1" key="1">
    <citation type="submission" date="2020-09" db="EMBL/GenBank/DDBJ databases">
        <title>A novel bacterium of genus Mangrovicoccus, isolated from South China Sea.</title>
        <authorList>
            <person name="Huang H."/>
            <person name="Mo K."/>
            <person name="Hu Y."/>
        </authorList>
    </citation>
    <scope>NUCLEOTIDE SEQUENCE</scope>
    <source>
        <strain evidence="1">HB182678</strain>
    </source>
</reference>
<dbReference type="AlphaFoldDB" id="A0A8J7CVP0"/>
<evidence type="ECO:0000313" key="1">
    <source>
        <dbReference type="EMBL" id="MBE3636717.1"/>
    </source>
</evidence>
<gene>
    <name evidence="1" type="ORF">ICN82_00705</name>
</gene>
<dbReference type="RefSeq" id="WP_193178898.1">
    <property type="nucleotide sequence ID" value="NZ_JACVXA010000001.1"/>
</dbReference>
<organism evidence="1 2">
    <name type="scientific">Mangrovicoccus algicola</name>
    <dbReference type="NCBI Taxonomy" id="2771008"/>
    <lineage>
        <taxon>Bacteria</taxon>
        <taxon>Pseudomonadati</taxon>
        <taxon>Pseudomonadota</taxon>
        <taxon>Alphaproteobacteria</taxon>
        <taxon>Rhodobacterales</taxon>
        <taxon>Paracoccaceae</taxon>
        <taxon>Mangrovicoccus</taxon>
    </lineage>
</organism>
<dbReference type="EMBL" id="JACVXA010000001">
    <property type="protein sequence ID" value="MBE3636717.1"/>
    <property type="molecule type" value="Genomic_DNA"/>
</dbReference>
<dbReference type="Proteomes" id="UP000609121">
    <property type="component" value="Unassembled WGS sequence"/>
</dbReference>
<evidence type="ECO:0000313" key="2">
    <source>
        <dbReference type="Proteomes" id="UP000609121"/>
    </source>
</evidence>
<name>A0A8J7CVP0_9RHOB</name>
<sequence>MVEVELRARNVGHAPAVNIVRSVQPKRITRGEPLVFGHGGGADSGVLPPGGETFFHAARVSLFQEEDGACRTAINILLDYDDPISGRHHDSGATFQVTAAPGPEGVITPRVTILTGEGLNRLG</sequence>
<accession>A0A8J7CVP0</accession>
<protein>
    <submittedName>
        <fullName evidence="1">Uncharacterized protein</fullName>
    </submittedName>
</protein>
<proteinExistence type="predicted"/>